<dbReference type="STRING" id="1051891.A0A0C3LET0"/>
<dbReference type="Proteomes" id="UP000054248">
    <property type="component" value="Unassembled WGS sequence"/>
</dbReference>
<name>A0A0C3LET0_9AGAM</name>
<accession>A0A0C3LET0</accession>
<dbReference type="OrthoDB" id="2898509at2759"/>
<dbReference type="SUPFAM" id="SSF51735">
    <property type="entry name" value="NAD(P)-binding Rossmann-fold domains"/>
    <property type="match status" value="1"/>
</dbReference>
<dbReference type="PANTHER" id="PTHR47534">
    <property type="entry name" value="YALI0E05731P"/>
    <property type="match status" value="1"/>
</dbReference>
<gene>
    <name evidence="2" type="ORF">M407DRAFT_104540</name>
</gene>
<dbReference type="InterPro" id="IPR036291">
    <property type="entry name" value="NAD(P)-bd_dom_sf"/>
</dbReference>
<protein>
    <submittedName>
        <fullName evidence="2">Uncharacterized protein</fullName>
    </submittedName>
</protein>
<organism evidence="2 3">
    <name type="scientific">Tulasnella calospora MUT 4182</name>
    <dbReference type="NCBI Taxonomy" id="1051891"/>
    <lineage>
        <taxon>Eukaryota</taxon>
        <taxon>Fungi</taxon>
        <taxon>Dikarya</taxon>
        <taxon>Basidiomycota</taxon>
        <taxon>Agaricomycotina</taxon>
        <taxon>Agaricomycetes</taxon>
        <taxon>Cantharellales</taxon>
        <taxon>Tulasnellaceae</taxon>
        <taxon>Tulasnella</taxon>
    </lineage>
</organism>
<dbReference type="Gene3D" id="3.40.50.720">
    <property type="entry name" value="NAD(P)-binding Rossmann-like Domain"/>
    <property type="match status" value="1"/>
</dbReference>
<reference evidence="2 3" key="1">
    <citation type="submission" date="2014-04" db="EMBL/GenBank/DDBJ databases">
        <authorList>
            <consortium name="DOE Joint Genome Institute"/>
            <person name="Kuo A."/>
            <person name="Girlanda M."/>
            <person name="Perotto S."/>
            <person name="Kohler A."/>
            <person name="Nagy L.G."/>
            <person name="Floudas D."/>
            <person name="Copeland A."/>
            <person name="Barry K.W."/>
            <person name="Cichocki N."/>
            <person name="Veneault-Fourrey C."/>
            <person name="LaButti K."/>
            <person name="Lindquist E.A."/>
            <person name="Lipzen A."/>
            <person name="Lundell T."/>
            <person name="Morin E."/>
            <person name="Murat C."/>
            <person name="Sun H."/>
            <person name="Tunlid A."/>
            <person name="Henrissat B."/>
            <person name="Grigoriev I.V."/>
            <person name="Hibbett D.S."/>
            <person name="Martin F."/>
            <person name="Nordberg H.P."/>
            <person name="Cantor M.N."/>
            <person name="Hua S.X."/>
        </authorList>
    </citation>
    <scope>NUCLEOTIDE SEQUENCE [LARGE SCALE GENOMIC DNA]</scope>
    <source>
        <strain evidence="2 3">MUT 4182</strain>
    </source>
</reference>
<dbReference type="GO" id="GO:0016491">
    <property type="term" value="F:oxidoreductase activity"/>
    <property type="evidence" value="ECO:0007669"/>
    <property type="project" value="UniProtKB-KW"/>
</dbReference>
<keyword evidence="1" id="KW-0560">Oxidoreductase</keyword>
<sequence>MRLLFGEKGGLDFLVMTQGGIGNGERKESSEGHEWLLALHDFSRYIVAATLVPVLKMGRRGVVIDVLAAGVWNKFDDENLELVGKSPDFFHVASRDGPIHDIITLEFNQRCPEVVYNHLYPGPTKTDMTSSNNTGFIIKYGFAATTLLIGQTADQFAEIAFNVATKWEQTGRENANDVNIGLPGPSIATVEECRTWGASGEKVKVRDYPSRPEVRAKIWKWLETETGVVVT</sequence>
<dbReference type="EMBL" id="KN822954">
    <property type="protein sequence ID" value="KIO32453.1"/>
    <property type="molecule type" value="Genomic_DNA"/>
</dbReference>
<dbReference type="HOGENOM" id="CLU_1200567_0_0_1"/>
<evidence type="ECO:0000313" key="3">
    <source>
        <dbReference type="Proteomes" id="UP000054248"/>
    </source>
</evidence>
<dbReference type="AlphaFoldDB" id="A0A0C3LET0"/>
<evidence type="ECO:0000313" key="2">
    <source>
        <dbReference type="EMBL" id="KIO32453.1"/>
    </source>
</evidence>
<keyword evidence="3" id="KW-1185">Reference proteome</keyword>
<dbReference type="PANTHER" id="PTHR47534:SF3">
    <property type="entry name" value="ALCOHOL DEHYDROGENASE-LIKE C-TERMINAL DOMAIN-CONTAINING PROTEIN"/>
    <property type="match status" value="1"/>
</dbReference>
<evidence type="ECO:0000256" key="1">
    <source>
        <dbReference type="ARBA" id="ARBA00023002"/>
    </source>
</evidence>
<proteinExistence type="predicted"/>
<reference evidence="3" key="2">
    <citation type="submission" date="2015-01" db="EMBL/GenBank/DDBJ databases">
        <title>Evolutionary Origins and Diversification of the Mycorrhizal Mutualists.</title>
        <authorList>
            <consortium name="DOE Joint Genome Institute"/>
            <consortium name="Mycorrhizal Genomics Consortium"/>
            <person name="Kohler A."/>
            <person name="Kuo A."/>
            <person name="Nagy L.G."/>
            <person name="Floudas D."/>
            <person name="Copeland A."/>
            <person name="Barry K.W."/>
            <person name="Cichocki N."/>
            <person name="Veneault-Fourrey C."/>
            <person name="LaButti K."/>
            <person name="Lindquist E.A."/>
            <person name="Lipzen A."/>
            <person name="Lundell T."/>
            <person name="Morin E."/>
            <person name="Murat C."/>
            <person name="Riley R."/>
            <person name="Ohm R."/>
            <person name="Sun H."/>
            <person name="Tunlid A."/>
            <person name="Henrissat B."/>
            <person name="Grigoriev I.V."/>
            <person name="Hibbett D.S."/>
            <person name="Martin F."/>
        </authorList>
    </citation>
    <scope>NUCLEOTIDE SEQUENCE [LARGE SCALE GENOMIC DNA]</scope>
    <source>
        <strain evidence="3">MUT 4182</strain>
    </source>
</reference>
<dbReference type="InterPro" id="IPR052228">
    <property type="entry name" value="Sec_Metab_Biosynth_Oxidored"/>
</dbReference>